<dbReference type="PANTHER" id="PTHR28262">
    <property type="entry name" value="DASH COMPLEX SUBUNIT SPC19"/>
    <property type="match status" value="1"/>
</dbReference>
<dbReference type="PANTHER" id="PTHR28262:SF1">
    <property type="entry name" value="DASH COMPLEX SUBUNIT SPC19"/>
    <property type="match status" value="1"/>
</dbReference>
<evidence type="ECO:0000313" key="15">
    <source>
        <dbReference type="Proteomes" id="UP000027730"/>
    </source>
</evidence>
<dbReference type="RefSeq" id="XP_013425374.1">
    <property type="nucleotide sequence ID" value="XM_013569920.1"/>
</dbReference>
<dbReference type="Proteomes" id="UP000027730">
    <property type="component" value="Unassembled WGS sequence"/>
</dbReference>
<evidence type="ECO:0000256" key="13">
    <source>
        <dbReference type="SAM" id="MobiDB-lite"/>
    </source>
</evidence>
<evidence type="ECO:0000256" key="5">
    <source>
        <dbReference type="ARBA" id="ARBA00016329"/>
    </source>
</evidence>
<keyword evidence="15" id="KW-1185">Reference proteome</keyword>
<dbReference type="Pfam" id="PF08287">
    <property type="entry name" value="DASH_Spc19"/>
    <property type="match status" value="1"/>
</dbReference>
<dbReference type="HOGENOM" id="CLU_112993_0_0_1"/>
<evidence type="ECO:0000256" key="12">
    <source>
        <dbReference type="ARBA" id="ARBA00032583"/>
    </source>
</evidence>
<sequence length="170" mass="19237">MSTANTLSSCVSSLRSSMQLLDSSISILDSGTSDFPRLARVLQATRHFELVSEPELQTAQSALLSEIQPEVESMLDRVAVYLDKLQRREESLIAKCELQEGRLSSHRPQQQYHPRNTAQSASSHVASNPIQELKQQQLRQKKDRLSYAVGRLELQANQRERQLRKSMAGF</sequence>
<comment type="subcellular location">
    <subcellularLocation>
        <location evidence="3">Chromosome</location>
        <location evidence="3">Centromere</location>
        <location evidence="3">Kinetochore</location>
    </subcellularLocation>
    <subcellularLocation>
        <location evidence="2">Cytoplasm</location>
        <location evidence="2">Cytoskeleton</location>
        <location evidence="2">Spindle</location>
    </subcellularLocation>
    <subcellularLocation>
        <location evidence="1">Nucleus</location>
    </subcellularLocation>
</comment>
<dbReference type="OrthoDB" id="3361333at2759"/>
<evidence type="ECO:0000256" key="1">
    <source>
        <dbReference type="ARBA" id="ARBA00004123"/>
    </source>
</evidence>
<dbReference type="GeneID" id="25415558"/>
<accession>A0A074WHT8</accession>
<evidence type="ECO:0000256" key="2">
    <source>
        <dbReference type="ARBA" id="ARBA00004186"/>
    </source>
</evidence>
<reference evidence="14 15" key="1">
    <citation type="journal article" date="2014" name="BMC Genomics">
        <title>Genome sequencing of four Aureobasidium pullulans varieties: biotechnological potential, stress tolerance, and description of new species.</title>
        <authorList>
            <person name="Gostin Ar C."/>
            <person name="Ohm R.A."/>
            <person name="Kogej T."/>
            <person name="Sonjak S."/>
            <person name="Turk M."/>
            <person name="Zajc J."/>
            <person name="Zalar P."/>
            <person name="Grube M."/>
            <person name="Sun H."/>
            <person name="Han J."/>
            <person name="Sharma A."/>
            <person name="Chiniquy J."/>
            <person name="Ngan C.Y."/>
            <person name="Lipzen A."/>
            <person name="Barry K."/>
            <person name="Grigoriev I.V."/>
            <person name="Gunde-Cimerman N."/>
        </authorList>
    </citation>
    <scope>NUCLEOTIDE SEQUENCE [LARGE SCALE GENOMIC DNA]</scope>
    <source>
        <strain evidence="14 15">CBS 147.97</strain>
    </source>
</reference>
<evidence type="ECO:0000256" key="9">
    <source>
        <dbReference type="ARBA" id="ARBA00023212"/>
    </source>
</evidence>
<evidence type="ECO:0000256" key="8">
    <source>
        <dbReference type="ARBA" id="ARBA00022838"/>
    </source>
</evidence>
<evidence type="ECO:0000256" key="4">
    <source>
        <dbReference type="ARBA" id="ARBA00008952"/>
    </source>
</evidence>
<evidence type="ECO:0000256" key="10">
    <source>
        <dbReference type="ARBA" id="ARBA00023242"/>
    </source>
</evidence>
<keyword evidence="10" id="KW-0539">Nucleus</keyword>
<gene>
    <name evidence="14" type="ORF">M436DRAFT_74899</name>
</gene>
<dbReference type="STRING" id="1043004.A0A074WHT8"/>
<comment type="similarity">
    <text evidence="4">Belongs to the DASH complex SPC19 family.</text>
</comment>
<dbReference type="InterPro" id="IPR013251">
    <property type="entry name" value="DASH_Spc19"/>
</dbReference>
<protein>
    <recommendedName>
        <fullName evidence="5">DASH complex subunit SPC19</fullName>
    </recommendedName>
    <alternativeName>
        <fullName evidence="12">Outer kinetochore protein SPC19</fullName>
    </alternativeName>
</protein>
<proteinExistence type="inferred from homology"/>
<keyword evidence="6" id="KW-0158">Chromosome</keyword>
<keyword evidence="9" id="KW-0206">Cytoskeleton</keyword>
<dbReference type="GO" id="GO:0042729">
    <property type="term" value="C:DASH complex"/>
    <property type="evidence" value="ECO:0007669"/>
    <property type="project" value="InterPro"/>
</dbReference>
<name>A0A074WHT8_9PEZI</name>
<evidence type="ECO:0000256" key="11">
    <source>
        <dbReference type="ARBA" id="ARBA00023328"/>
    </source>
</evidence>
<dbReference type="AlphaFoldDB" id="A0A074WHT8"/>
<feature type="compositionally biased region" description="Polar residues" evidence="13">
    <location>
        <begin position="106"/>
        <end position="128"/>
    </location>
</feature>
<evidence type="ECO:0000313" key="14">
    <source>
        <dbReference type="EMBL" id="KEQ71184.1"/>
    </source>
</evidence>
<dbReference type="EMBL" id="KL584715">
    <property type="protein sequence ID" value="KEQ71184.1"/>
    <property type="molecule type" value="Genomic_DNA"/>
</dbReference>
<dbReference type="GO" id="GO:0008608">
    <property type="term" value="P:attachment of spindle microtubules to kinetochore"/>
    <property type="evidence" value="ECO:0007669"/>
    <property type="project" value="InterPro"/>
</dbReference>
<evidence type="ECO:0000256" key="6">
    <source>
        <dbReference type="ARBA" id="ARBA00022454"/>
    </source>
</evidence>
<dbReference type="GO" id="GO:0005876">
    <property type="term" value="C:spindle microtubule"/>
    <property type="evidence" value="ECO:0007669"/>
    <property type="project" value="InterPro"/>
</dbReference>
<evidence type="ECO:0000256" key="3">
    <source>
        <dbReference type="ARBA" id="ARBA00004629"/>
    </source>
</evidence>
<keyword evidence="11" id="KW-0137">Centromere</keyword>
<evidence type="ECO:0000256" key="7">
    <source>
        <dbReference type="ARBA" id="ARBA00022490"/>
    </source>
</evidence>
<keyword evidence="8" id="KW-0995">Kinetochore</keyword>
<feature type="region of interest" description="Disordered" evidence="13">
    <location>
        <begin position="103"/>
        <end position="128"/>
    </location>
</feature>
<organism evidence="14 15">
    <name type="scientific">Aureobasidium namibiae CBS 147.97</name>
    <dbReference type="NCBI Taxonomy" id="1043004"/>
    <lineage>
        <taxon>Eukaryota</taxon>
        <taxon>Fungi</taxon>
        <taxon>Dikarya</taxon>
        <taxon>Ascomycota</taxon>
        <taxon>Pezizomycotina</taxon>
        <taxon>Dothideomycetes</taxon>
        <taxon>Dothideomycetidae</taxon>
        <taxon>Dothideales</taxon>
        <taxon>Saccotheciaceae</taxon>
        <taxon>Aureobasidium</taxon>
    </lineage>
</organism>
<keyword evidence="7" id="KW-0963">Cytoplasm</keyword>